<dbReference type="InterPro" id="IPR050469">
    <property type="entry name" value="Diguanylate_Cyclase"/>
</dbReference>
<dbReference type="InterPro" id="IPR029787">
    <property type="entry name" value="Nucleotide_cyclase"/>
</dbReference>
<dbReference type="InterPro" id="IPR043128">
    <property type="entry name" value="Rev_trsase/Diguanyl_cyclase"/>
</dbReference>
<dbReference type="SUPFAM" id="SSF55781">
    <property type="entry name" value="GAF domain-like"/>
    <property type="match status" value="1"/>
</dbReference>
<name>A0A7V6DPI6_9BACT</name>
<dbReference type="EC" id="2.7.7.65" evidence="1"/>
<dbReference type="Gene3D" id="3.30.70.270">
    <property type="match status" value="1"/>
</dbReference>
<sequence length="388" mass="43296">MELGHKQKKMPCQSGYLPLESYTQAGTMEKMTKKDFQEIIADAGQVERILTCMEFSKALVSAYDMETLLTAVLERIKVLIPARNWSLLLLDPQSRELYFAVTVGVDQQLLKGVRLKIGEGIAGTVAQTGKPMFIADTSEDPRFSQKVDHITGFDTRSIIALPLLVRGEVVGVFEVVNVEDHDFFREKYLPLLEILGDYVAIAVDNVQNLQKLQARTFIDEVTGFYNTRYLSVKLDKFIADVLSRQNTELSVVFLDIDNFKNVVDTYGHLQGSRVLAEVARVIHGVLGPEDGLVRYGGDEYIVLLPGQSQAQALMLTRRMRRALKEFSFLAAEGRNIKLTASFGIATLPQDARDKETLLLIADRAMFGGKGRGKDCIVMGRNLTPAPEE</sequence>
<dbReference type="PANTHER" id="PTHR45138:SF6">
    <property type="entry name" value="DIGUANYLATE CYCLASE DGCN"/>
    <property type="match status" value="1"/>
</dbReference>
<evidence type="ECO:0000259" key="2">
    <source>
        <dbReference type="PROSITE" id="PS50887"/>
    </source>
</evidence>
<dbReference type="PANTHER" id="PTHR45138">
    <property type="entry name" value="REGULATORY COMPONENTS OF SENSORY TRANSDUCTION SYSTEM"/>
    <property type="match status" value="1"/>
</dbReference>
<dbReference type="Pfam" id="PF01590">
    <property type="entry name" value="GAF"/>
    <property type="match status" value="1"/>
</dbReference>
<dbReference type="InterPro" id="IPR000160">
    <property type="entry name" value="GGDEF_dom"/>
</dbReference>
<dbReference type="GO" id="GO:1902201">
    <property type="term" value="P:negative regulation of bacterial-type flagellum-dependent cell motility"/>
    <property type="evidence" value="ECO:0007669"/>
    <property type="project" value="TreeGrafter"/>
</dbReference>
<evidence type="ECO:0000256" key="1">
    <source>
        <dbReference type="ARBA" id="ARBA00012528"/>
    </source>
</evidence>
<dbReference type="GO" id="GO:0005886">
    <property type="term" value="C:plasma membrane"/>
    <property type="evidence" value="ECO:0007669"/>
    <property type="project" value="TreeGrafter"/>
</dbReference>
<dbReference type="InterPro" id="IPR003018">
    <property type="entry name" value="GAF"/>
</dbReference>
<dbReference type="PROSITE" id="PS50887">
    <property type="entry name" value="GGDEF"/>
    <property type="match status" value="1"/>
</dbReference>
<organism evidence="3">
    <name type="scientific">Desulfobacca acetoxidans</name>
    <dbReference type="NCBI Taxonomy" id="60893"/>
    <lineage>
        <taxon>Bacteria</taxon>
        <taxon>Pseudomonadati</taxon>
        <taxon>Thermodesulfobacteriota</taxon>
        <taxon>Desulfobaccia</taxon>
        <taxon>Desulfobaccales</taxon>
        <taxon>Desulfobaccaceae</taxon>
        <taxon>Desulfobacca</taxon>
    </lineage>
</organism>
<dbReference type="SMART" id="SM00267">
    <property type="entry name" value="GGDEF"/>
    <property type="match status" value="1"/>
</dbReference>
<gene>
    <name evidence="3" type="ORF">ENV52_05965</name>
</gene>
<dbReference type="Pfam" id="PF00990">
    <property type="entry name" value="GGDEF"/>
    <property type="match status" value="1"/>
</dbReference>
<dbReference type="SUPFAM" id="SSF55073">
    <property type="entry name" value="Nucleotide cyclase"/>
    <property type="match status" value="1"/>
</dbReference>
<reference evidence="3" key="1">
    <citation type="journal article" date="2020" name="mSystems">
        <title>Genome- and Community-Level Interaction Insights into Carbon Utilization and Element Cycling Functions of Hydrothermarchaeota in Hydrothermal Sediment.</title>
        <authorList>
            <person name="Zhou Z."/>
            <person name="Liu Y."/>
            <person name="Xu W."/>
            <person name="Pan J."/>
            <person name="Luo Z.H."/>
            <person name="Li M."/>
        </authorList>
    </citation>
    <scope>NUCLEOTIDE SEQUENCE [LARGE SCALE GENOMIC DNA]</scope>
    <source>
        <strain evidence="3">SpSt-767</strain>
    </source>
</reference>
<accession>A0A7V6DPI6</accession>
<dbReference type="CDD" id="cd01949">
    <property type="entry name" value="GGDEF"/>
    <property type="match status" value="1"/>
</dbReference>
<dbReference type="GO" id="GO:0052621">
    <property type="term" value="F:diguanylate cyclase activity"/>
    <property type="evidence" value="ECO:0007669"/>
    <property type="project" value="UniProtKB-EC"/>
</dbReference>
<dbReference type="NCBIfam" id="TIGR00254">
    <property type="entry name" value="GGDEF"/>
    <property type="match status" value="1"/>
</dbReference>
<evidence type="ECO:0000313" key="3">
    <source>
        <dbReference type="EMBL" id="HHS29231.1"/>
    </source>
</evidence>
<dbReference type="InterPro" id="IPR029016">
    <property type="entry name" value="GAF-like_dom_sf"/>
</dbReference>
<dbReference type="EMBL" id="DTGR01000094">
    <property type="protein sequence ID" value="HHS29231.1"/>
    <property type="molecule type" value="Genomic_DNA"/>
</dbReference>
<dbReference type="SMART" id="SM00065">
    <property type="entry name" value="GAF"/>
    <property type="match status" value="1"/>
</dbReference>
<protein>
    <recommendedName>
        <fullName evidence="1">diguanylate cyclase</fullName>
        <ecNumber evidence="1">2.7.7.65</ecNumber>
    </recommendedName>
</protein>
<dbReference type="AlphaFoldDB" id="A0A7V6DPI6"/>
<dbReference type="Gene3D" id="3.30.450.40">
    <property type="match status" value="1"/>
</dbReference>
<dbReference type="GO" id="GO:0043709">
    <property type="term" value="P:cell adhesion involved in single-species biofilm formation"/>
    <property type="evidence" value="ECO:0007669"/>
    <property type="project" value="TreeGrafter"/>
</dbReference>
<comment type="caution">
    <text evidence="3">The sequence shown here is derived from an EMBL/GenBank/DDBJ whole genome shotgun (WGS) entry which is preliminary data.</text>
</comment>
<feature type="domain" description="GGDEF" evidence="2">
    <location>
        <begin position="247"/>
        <end position="381"/>
    </location>
</feature>
<proteinExistence type="predicted"/>